<protein>
    <recommendedName>
        <fullName evidence="3">Porin</fullName>
    </recommendedName>
</protein>
<dbReference type="Proteomes" id="UP001501411">
    <property type="component" value="Unassembled WGS sequence"/>
</dbReference>
<name>A0ABP9ASW5_9SPHI</name>
<proteinExistence type="predicted"/>
<dbReference type="EMBL" id="BAABIQ010000005">
    <property type="protein sequence ID" value="GAA4784651.1"/>
    <property type="molecule type" value="Genomic_DNA"/>
</dbReference>
<keyword evidence="2" id="KW-1185">Reference proteome</keyword>
<reference evidence="2" key="1">
    <citation type="journal article" date="2019" name="Int. J. Syst. Evol. Microbiol.">
        <title>The Global Catalogue of Microorganisms (GCM) 10K type strain sequencing project: providing services to taxonomists for standard genome sequencing and annotation.</title>
        <authorList>
            <consortium name="The Broad Institute Genomics Platform"/>
            <consortium name="The Broad Institute Genome Sequencing Center for Infectious Disease"/>
            <person name="Wu L."/>
            <person name="Ma J."/>
        </authorList>
    </citation>
    <scope>NUCLEOTIDE SEQUENCE [LARGE SCALE GENOMIC DNA]</scope>
    <source>
        <strain evidence="2">JCM 18200</strain>
    </source>
</reference>
<evidence type="ECO:0000313" key="2">
    <source>
        <dbReference type="Proteomes" id="UP001501411"/>
    </source>
</evidence>
<sequence>MIGYVVKAQQLFEWQMRAFGFADNREYVKAGLYSQSILGIRLAPEVGFSLDSTHRIRFGVNFLQEFGAKPFVDKVYPTIYYNYEHSGLSFYLGAFPRQDLLDTYPRSILNDTLNYYRPNIEGLFFRYRNATVSQQIWIDWTSRQTAVDREQFMVGLSGKVKTGIFFFTHYATMLHTANTLNGDYPVRDNASLLMQVGVDLSERWRLDSLTIAAGGLASLDRIRSVYGSRTPKGFIADIHAAYKAWVLHDTFYKGQAHDILFGDRFYTKDTYNRLDLGWRPFRTGNVEGYFMLSLHFTPGEMSNQQVFQLRYNLDGHVRIKR</sequence>
<evidence type="ECO:0000313" key="1">
    <source>
        <dbReference type="EMBL" id="GAA4784651.1"/>
    </source>
</evidence>
<gene>
    <name evidence="1" type="ORF">GCM10023231_10480</name>
</gene>
<accession>A0ABP9ASW5</accession>
<evidence type="ECO:0008006" key="3">
    <source>
        <dbReference type="Google" id="ProtNLM"/>
    </source>
</evidence>
<organism evidence="1 2">
    <name type="scientific">Olivibacter ginsenosidimutans</name>
    <dbReference type="NCBI Taxonomy" id="1176537"/>
    <lineage>
        <taxon>Bacteria</taxon>
        <taxon>Pseudomonadati</taxon>
        <taxon>Bacteroidota</taxon>
        <taxon>Sphingobacteriia</taxon>
        <taxon>Sphingobacteriales</taxon>
        <taxon>Sphingobacteriaceae</taxon>
        <taxon>Olivibacter</taxon>
    </lineage>
</organism>
<comment type="caution">
    <text evidence="1">The sequence shown here is derived from an EMBL/GenBank/DDBJ whole genome shotgun (WGS) entry which is preliminary data.</text>
</comment>